<feature type="chain" id="PRO_5045940581" evidence="1">
    <location>
        <begin position="16"/>
        <end position="176"/>
    </location>
</feature>
<dbReference type="Proteomes" id="UP001307889">
    <property type="component" value="Chromosome 11"/>
</dbReference>
<gene>
    <name evidence="2" type="ORF">NTJ_13415</name>
</gene>
<evidence type="ECO:0000256" key="1">
    <source>
        <dbReference type="SAM" id="SignalP"/>
    </source>
</evidence>
<evidence type="ECO:0000313" key="2">
    <source>
        <dbReference type="EMBL" id="BET00599.1"/>
    </source>
</evidence>
<evidence type="ECO:0000313" key="3">
    <source>
        <dbReference type="Proteomes" id="UP001307889"/>
    </source>
</evidence>
<proteinExistence type="predicted"/>
<sequence>MFWLYFNFFIWLGRFRLNWDDAVVRLPGRIWICSDDSTGFRVDPISYSGLWINVVGRAGFRIYSICNASFWLCLGGNHLWIKCDSFNFLKLNQCHGDSHTGGAFLIPRSPRRCTWNLRGHDVQHRQRKFCSSESLCTEGKEEITGAQIIKKNPRHDCPKLPKLNQHEDEEFCFLKC</sequence>
<keyword evidence="1" id="KW-0732">Signal</keyword>
<organism evidence="2 3">
    <name type="scientific">Nesidiocoris tenuis</name>
    <dbReference type="NCBI Taxonomy" id="355587"/>
    <lineage>
        <taxon>Eukaryota</taxon>
        <taxon>Metazoa</taxon>
        <taxon>Ecdysozoa</taxon>
        <taxon>Arthropoda</taxon>
        <taxon>Hexapoda</taxon>
        <taxon>Insecta</taxon>
        <taxon>Pterygota</taxon>
        <taxon>Neoptera</taxon>
        <taxon>Paraneoptera</taxon>
        <taxon>Hemiptera</taxon>
        <taxon>Heteroptera</taxon>
        <taxon>Panheteroptera</taxon>
        <taxon>Cimicomorpha</taxon>
        <taxon>Miridae</taxon>
        <taxon>Dicyphina</taxon>
        <taxon>Nesidiocoris</taxon>
    </lineage>
</organism>
<feature type="signal peptide" evidence="1">
    <location>
        <begin position="1"/>
        <end position="15"/>
    </location>
</feature>
<protein>
    <submittedName>
        <fullName evidence="2">Uncharacterized protein</fullName>
    </submittedName>
</protein>
<reference evidence="2 3" key="1">
    <citation type="submission" date="2023-09" db="EMBL/GenBank/DDBJ databases">
        <title>Nesidiocoris tenuis whole genome shotgun sequence.</title>
        <authorList>
            <person name="Shibata T."/>
            <person name="Shimoda M."/>
            <person name="Kobayashi T."/>
            <person name="Uehara T."/>
        </authorList>
    </citation>
    <scope>NUCLEOTIDE SEQUENCE [LARGE SCALE GENOMIC DNA]</scope>
    <source>
        <strain evidence="2 3">Japan</strain>
    </source>
</reference>
<dbReference type="EMBL" id="AP028919">
    <property type="protein sequence ID" value="BET00599.1"/>
    <property type="molecule type" value="Genomic_DNA"/>
</dbReference>
<accession>A0ABN7B8M5</accession>
<keyword evidence="3" id="KW-1185">Reference proteome</keyword>
<name>A0ABN7B8M5_9HEMI</name>